<dbReference type="EMBL" id="CP002086">
    <property type="protein sequence ID" value="ADJ29154.1"/>
    <property type="molecule type" value="Genomic_DNA"/>
</dbReference>
<name>D8K8N4_NITWC</name>
<organism evidence="2 3">
    <name type="scientific">Nitrosococcus watsoni (strain C-113)</name>
    <dbReference type="NCBI Taxonomy" id="105559"/>
    <lineage>
        <taxon>Bacteria</taxon>
        <taxon>Pseudomonadati</taxon>
        <taxon>Pseudomonadota</taxon>
        <taxon>Gammaproteobacteria</taxon>
        <taxon>Chromatiales</taxon>
        <taxon>Chromatiaceae</taxon>
        <taxon>Nitrosococcus</taxon>
    </lineage>
</organism>
<reference evidence="2 3" key="1">
    <citation type="submission" date="2010-06" db="EMBL/GenBank/DDBJ databases">
        <title>Complete sequence of chromosome of Nitrosococcus watsoni C-113.</title>
        <authorList>
            <consortium name="US DOE Joint Genome Institute"/>
            <person name="Lucas S."/>
            <person name="Copeland A."/>
            <person name="Lapidus A."/>
            <person name="Cheng J.-F."/>
            <person name="Bruce D."/>
            <person name="Goodwin L."/>
            <person name="Pitluck S."/>
            <person name="Malfatti S.A."/>
            <person name="Chain P.S.G."/>
            <person name="Land M."/>
            <person name="Hauser L."/>
            <person name="Kyrpides N."/>
            <person name="Ivanova N."/>
            <person name="Cambell M.A."/>
            <person name="Heidelberg J.F."/>
            <person name="Klotz M.G."/>
            <person name="Woyke T."/>
        </authorList>
    </citation>
    <scope>NUCLEOTIDE SEQUENCE [LARGE SCALE GENOMIC DNA]</scope>
    <source>
        <strain evidence="2 3">C-113</strain>
    </source>
</reference>
<evidence type="ECO:0000256" key="1">
    <source>
        <dbReference type="SAM" id="Phobius"/>
    </source>
</evidence>
<evidence type="ECO:0000313" key="3">
    <source>
        <dbReference type="Proteomes" id="UP000000393"/>
    </source>
</evidence>
<accession>D8K8N4</accession>
<sequence length="164" mass="18098">MRIQTNITAKLSPALIIAFFLIALPIWADPSPPSTPELISDSPTATAGFYHLNWQGSDLSMLTYELQEANDMEFTQPTILYRGPDQGTLISGQNNGHYFYRVRALKQGQTASSWSSPRAVTVQHHSLTRAFAFFGAGATVLLATLALIIFGAWQSQKEDSSKYE</sequence>
<gene>
    <name evidence="2" type="ordered locus">Nwat_2326</name>
</gene>
<dbReference type="InterPro" id="IPR036116">
    <property type="entry name" value="FN3_sf"/>
</dbReference>
<evidence type="ECO:0008006" key="4">
    <source>
        <dbReference type="Google" id="ProtNLM"/>
    </source>
</evidence>
<keyword evidence="3" id="KW-1185">Reference proteome</keyword>
<dbReference type="Proteomes" id="UP000000393">
    <property type="component" value="Chromosome"/>
</dbReference>
<keyword evidence="1" id="KW-0812">Transmembrane</keyword>
<dbReference type="Gene3D" id="2.60.40.10">
    <property type="entry name" value="Immunoglobulins"/>
    <property type="match status" value="1"/>
</dbReference>
<proteinExistence type="predicted"/>
<dbReference type="HOGENOM" id="CLU_116239_0_0_6"/>
<keyword evidence="1" id="KW-1133">Transmembrane helix</keyword>
<evidence type="ECO:0000313" key="2">
    <source>
        <dbReference type="EMBL" id="ADJ29154.1"/>
    </source>
</evidence>
<dbReference type="InterPro" id="IPR013783">
    <property type="entry name" value="Ig-like_fold"/>
</dbReference>
<dbReference type="eggNOG" id="ENOG5033DS2">
    <property type="taxonomic scope" value="Bacteria"/>
</dbReference>
<dbReference type="AlphaFoldDB" id="D8K8N4"/>
<feature type="transmembrane region" description="Helical" evidence="1">
    <location>
        <begin position="130"/>
        <end position="153"/>
    </location>
</feature>
<dbReference type="SUPFAM" id="SSF49265">
    <property type="entry name" value="Fibronectin type III"/>
    <property type="match status" value="1"/>
</dbReference>
<dbReference type="KEGG" id="nwa:Nwat_2326"/>
<keyword evidence="1" id="KW-0472">Membrane</keyword>
<dbReference type="STRING" id="105559.Nwat_2326"/>
<protein>
    <recommendedName>
        <fullName evidence="4">Fibronectin type-III domain-containing protein</fullName>
    </recommendedName>
</protein>